<accession>A0A077WS50</accession>
<dbReference type="EMBL" id="LK023335">
    <property type="protein sequence ID" value="CDS10456.1"/>
    <property type="molecule type" value="Genomic_DNA"/>
</dbReference>
<evidence type="ECO:0000313" key="1">
    <source>
        <dbReference type="EMBL" id="CDS10456.1"/>
    </source>
</evidence>
<proteinExistence type="predicted"/>
<protein>
    <submittedName>
        <fullName evidence="1">Uncharacterized protein</fullName>
    </submittedName>
</protein>
<gene>
    <name evidence="1" type="ORF">LRAMOSA03132</name>
</gene>
<name>A0A077WS50_9FUNG</name>
<reference evidence="1" key="1">
    <citation type="journal article" date="2014" name="Genome Announc.">
        <title>De novo whole-genome sequence and genome annotation of Lichtheimia ramosa.</title>
        <authorList>
            <person name="Linde J."/>
            <person name="Schwartze V."/>
            <person name="Binder U."/>
            <person name="Lass-Florl C."/>
            <person name="Voigt K."/>
            <person name="Horn F."/>
        </authorList>
    </citation>
    <scope>NUCLEOTIDE SEQUENCE</scope>
    <source>
        <strain evidence="1">JMRC FSU:6197</strain>
    </source>
</reference>
<organism evidence="1">
    <name type="scientific">Lichtheimia ramosa</name>
    <dbReference type="NCBI Taxonomy" id="688394"/>
    <lineage>
        <taxon>Eukaryota</taxon>
        <taxon>Fungi</taxon>
        <taxon>Fungi incertae sedis</taxon>
        <taxon>Mucoromycota</taxon>
        <taxon>Mucoromycotina</taxon>
        <taxon>Mucoromycetes</taxon>
        <taxon>Mucorales</taxon>
        <taxon>Lichtheimiaceae</taxon>
        <taxon>Lichtheimia</taxon>
    </lineage>
</organism>
<dbReference type="AlphaFoldDB" id="A0A077WS50"/>
<dbReference type="OrthoDB" id="3363286at2759"/>
<sequence length="238" mass="27546">MSNNTRSRINQLVSHFQHVKPTRKRHSTSPLQCSPYAKMLASPLRQCKYHRKMFPSALLLRFGLGLDGKINKIAAVPEIINTSSPGSKYYVHLRKKILQELQPNGYRAVFRGSCEQYDKDMQQRVEHDLGISAFQHLLSKHTVDLQHVKDREWKSKEALQCILLWRHPSPNLPLCELDHRVGDQLVPCYDVRQLWPDSNMIDPSDTRDTVAVGVRRSPATVKLAMALWRCQQYHQQSQ</sequence>